<dbReference type="EMBL" id="JACIFF010000010">
    <property type="protein sequence ID" value="MBB4080913.1"/>
    <property type="molecule type" value="Genomic_DNA"/>
</dbReference>
<accession>A0A840EAE3</accession>
<dbReference type="Proteomes" id="UP000576209">
    <property type="component" value="Unassembled WGS sequence"/>
</dbReference>
<dbReference type="RefSeq" id="WP_183497137.1">
    <property type="nucleotide sequence ID" value="NZ_JACIFF010000010.1"/>
</dbReference>
<name>A0A840EAE3_9BACT</name>
<evidence type="ECO:0000313" key="1">
    <source>
        <dbReference type="EMBL" id="MBB4080913.1"/>
    </source>
</evidence>
<dbReference type="Gene3D" id="2.60.40.3620">
    <property type="match status" value="3"/>
</dbReference>
<dbReference type="AlphaFoldDB" id="A0A840EAE3"/>
<comment type="caution">
    <text evidence="1">The sequence shown here is derived from an EMBL/GenBank/DDBJ whole genome shotgun (WGS) entry which is preliminary data.</text>
</comment>
<dbReference type="PROSITE" id="PS51257">
    <property type="entry name" value="PROKAR_LIPOPROTEIN"/>
    <property type="match status" value="1"/>
</dbReference>
<organism evidence="1 2">
    <name type="scientific">Neolewinella aquimaris</name>
    <dbReference type="NCBI Taxonomy" id="1835722"/>
    <lineage>
        <taxon>Bacteria</taxon>
        <taxon>Pseudomonadati</taxon>
        <taxon>Bacteroidota</taxon>
        <taxon>Saprospiria</taxon>
        <taxon>Saprospirales</taxon>
        <taxon>Lewinellaceae</taxon>
        <taxon>Neolewinella</taxon>
    </lineage>
</organism>
<gene>
    <name evidence="1" type="ORF">GGR28_003552</name>
</gene>
<dbReference type="GO" id="GO:2001070">
    <property type="term" value="F:starch binding"/>
    <property type="evidence" value="ECO:0007669"/>
    <property type="project" value="InterPro"/>
</dbReference>
<evidence type="ECO:0000313" key="2">
    <source>
        <dbReference type="Proteomes" id="UP000576209"/>
    </source>
</evidence>
<reference evidence="1 2" key="1">
    <citation type="submission" date="2020-08" db="EMBL/GenBank/DDBJ databases">
        <title>Genomic Encyclopedia of Type Strains, Phase IV (KMG-IV): sequencing the most valuable type-strain genomes for metagenomic binning, comparative biology and taxonomic classification.</title>
        <authorList>
            <person name="Goeker M."/>
        </authorList>
    </citation>
    <scope>NUCLEOTIDE SEQUENCE [LARGE SCALE GENOMIC DNA]</scope>
    <source>
        <strain evidence="1 2">DSM 105137</strain>
    </source>
</reference>
<proteinExistence type="predicted"/>
<dbReference type="CDD" id="cd12956">
    <property type="entry name" value="CBM_SusE-F_like"/>
    <property type="match status" value="2"/>
</dbReference>
<dbReference type="GO" id="GO:0019867">
    <property type="term" value="C:outer membrane"/>
    <property type="evidence" value="ECO:0007669"/>
    <property type="project" value="InterPro"/>
</dbReference>
<evidence type="ECO:0008006" key="3">
    <source>
        <dbReference type="Google" id="ProtNLM"/>
    </source>
</evidence>
<sequence length="623" mass="66189">MQTKQLTSWLFLLLMVALTGCEREEIDIAANTDFPPAILSSTPSANGRVVAGDFDVRVVFADGSISPLQSATVTLMDSAMNVLATADQPLSGIQDSVVIEGSTFNAASLGVGVYNMSISVTDTKGQTTTQDFSFEISNLPYPANHDNIFIAGGFNGWGADALTLVSDHIWEIQNVDLQGEAWKLKNCADWCDEDWGDAQCNGFMVSNFADGGNGDTNCGNTGLVNIRFNDQTLSYSVMPAVSYASNSMSLYLLGTFNTFQGGEYQFQLVDDNRWVLDEVLLAPGDQFKMAEMPDFQGINYGDDENDGTAERYGSNIVLPATATEGYYRIDFNDRSLAYELTFLRAAAPESVGILGDATPTGWDSDTDMTDEGNGVYTTTIELIDGTVKFRANDAWDLSWGGTEFPTGTAVVGGGDIPVTAGTYKVTLDITNLTYSFVVDSGIGSIGLVGDATPGGWDNDTPFTKNDDGTWSALIGLGNGNAKFRADGNWDVNWGGSDFPSGTGTQGGADIPVTAGIYLVTLDPVSGEYSFAPATIGLIGDSTPGGWDADTDLTLNPDVMGEVKGEVTLTAGAAKFRANDAWDYDWGGSDFPSGTATFKGGDIPVTAGTYTVKFNVNTLAYSFE</sequence>
<protein>
    <recommendedName>
        <fullName evidence="3">SusF/SusE family outer membrane protein</fullName>
    </recommendedName>
</protein>
<keyword evidence="2" id="KW-1185">Reference proteome</keyword>